<feature type="compositionally biased region" description="Basic and acidic residues" evidence="1">
    <location>
        <begin position="67"/>
        <end position="87"/>
    </location>
</feature>
<dbReference type="Gene3D" id="1.10.287.40">
    <property type="entry name" value="Serine-tRNA synthetase, tRNA binding domain"/>
    <property type="match status" value="1"/>
</dbReference>
<dbReference type="Ensembl" id="ENSTMTT00000008194.1">
    <property type="protein sequence ID" value="ENSTMTP00000007937.1"/>
    <property type="gene ID" value="ENSTMTG00000005780.1"/>
</dbReference>
<dbReference type="GeneTree" id="ENSGT01050000245856"/>
<evidence type="ECO:0000313" key="2">
    <source>
        <dbReference type="Ensembl" id="ENSTMTP00000007937.1"/>
    </source>
</evidence>
<dbReference type="AlphaFoldDB" id="A0A674IJJ6"/>
<dbReference type="InterPro" id="IPR042103">
    <property type="entry name" value="SerRS_1_N_sf"/>
</dbReference>
<accession>A0A674IJJ6</accession>
<feature type="compositionally biased region" description="Basic and acidic residues" evidence="1">
    <location>
        <begin position="42"/>
        <end position="57"/>
    </location>
</feature>
<feature type="region of interest" description="Disordered" evidence="1">
    <location>
        <begin position="18"/>
        <end position="95"/>
    </location>
</feature>
<reference evidence="2" key="1">
    <citation type="submission" date="2025-08" db="UniProtKB">
        <authorList>
            <consortium name="Ensembl"/>
        </authorList>
    </citation>
    <scope>IDENTIFICATION</scope>
</reference>
<dbReference type="Proteomes" id="UP000472274">
    <property type="component" value="Unplaced"/>
</dbReference>
<keyword evidence="3" id="KW-1185">Reference proteome</keyword>
<dbReference type="InParanoid" id="A0A674IJJ6"/>
<evidence type="ECO:0000313" key="3">
    <source>
        <dbReference type="Proteomes" id="UP000472274"/>
    </source>
</evidence>
<organism evidence="2 3">
    <name type="scientific">Terrapene triunguis</name>
    <name type="common">Three-toed box turtle</name>
    <dbReference type="NCBI Taxonomy" id="2587831"/>
    <lineage>
        <taxon>Eukaryota</taxon>
        <taxon>Metazoa</taxon>
        <taxon>Chordata</taxon>
        <taxon>Craniata</taxon>
        <taxon>Vertebrata</taxon>
        <taxon>Euteleostomi</taxon>
        <taxon>Archelosauria</taxon>
        <taxon>Testudinata</taxon>
        <taxon>Testudines</taxon>
        <taxon>Cryptodira</taxon>
        <taxon>Durocryptodira</taxon>
        <taxon>Testudinoidea</taxon>
        <taxon>Emydidae</taxon>
        <taxon>Terrapene</taxon>
    </lineage>
</organism>
<name>A0A674IJJ6_9SAUR</name>
<protein>
    <submittedName>
        <fullName evidence="2">Uncharacterized protein</fullName>
    </submittedName>
</protein>
<evidence type="ECO:0000256" key="1">
    <source>
        <dbReference type="SAM" id="MobiDB-lite"/>
    </source>
</evidence>
<proteinExistence type="predicted"/>
<sequence>MAAPMALGRALRRVRAWRALPGPGLPGAGRRRSSEGAAGRSRLYEHVREGNSARPRLDMAALSARPEQAERELETRKGPLGPRDLREIVSQGRGL</sequence>
<reference evidence="2" key="2">
    <citation type="submission" date="2025-09" db="UniProtKB">
        <authorList>
            <consortium name="Ensembl"/>
        </authorList>
    </citation>
    <scope>IDENTIFICATION</scope>
</reference>